<name>A0A1E5IUY2_SHECO</name>
<proteinExistence type="predicted"/>
<feature type="signal peptide" evidence="1">
    <location>
        <begin position="1"/>
        <end position="22"/>
    </location>
</feature>
<sequence>MHRTLLTYLAITLMLFSVSAYSAEITPEKVAIVTLEDGTKIQINDDFTWEYVFLESQTPTNNLEATSVATSASVIATTEQNSATAPVVADTLTASAMKQATLLKSTAKNGVKVSFLDSQWDDKNRLGLTFELSSNSPEHYVVIELEIGLFSDSRSLIKKETVKVWKAIFRMPESYLRKGQVRESRVFWIDGIDKQQWNKQLMTLKVTEMDSRM</sequence>
<dbReference type="Pfam" id="PF11355">
    <property type="entry name" value="DUF3157"/>
    <property type="match status" value="1"/>
</dbReference>
<dbReference type="AlphaFoldDB" id="A0A1E5IUY2"/>
<accession>A0A1E5IUY2</accession>
<reference evidence="2 3" key="1">
    <citation type="submission" date="2016-07" db="EMBL/GenBank/DDBJ databases">
        <title>Whole-genome of two Shewanella species isolated from a digestive organ of sea cucumber Apostichopus japonicus Selenka 1867.</title>
        <authorList>
            <person name="Hong H.-H."/>
            <person name="Choi H."/>
            <person name="Cheon S."/>
            <person name="Oh J.-S."/>
            <person name="Lee H.-G."/>
            <person name="Park C."/>
        </authorList>
    </citation>
    <scope>NUCLEOTIDE SEQUENCE [LARGE SCALE GENOMIC DNA]</scope>
    <source>
        <strain evidence="2 3">CSB03KR</strain>
    </source>
</reference>
<dbReference type="Proteomes" id="UP000095230">
    <property type="component" value="Unassembled WGS sequence"/>
</dbReference>
<evidence type="ECO:0000313" key="2">
    <source>
        <dbReference type="EMBL" id="OEG74324.1"/>
    </source>
</evidence>
<protein>
    <recommendedName>
        <fullName evidence="4">DUF3157 domain-containing protein</fullName>
    </recommendedName>
</protein>
<dbReference type="RefSeq" id="WP_069670895.1">
    <property type="nucleotide sequence ID" value="NZ_MCBT01000023.1"/>
</dbReference>
<gene>
    <name evidence="2" type="ORF">BEL05_08260</name>
</gene>
<dbReference type="OrthoDB" id="5593708at2"/>
<comment type="caution">
    <text evidence="2">The sequence shown here is derived from an EMBL/GenBank/DDBJ whole genome shotgun (WGS) entry which is preliminary data.</text>
</comment>
<feature type="chain" id="PRO_5009179217" description="DUF3157 domain-containing protein" evidence="1">
    <location>
        <begin position="23"/>
        <end position="213"/>
    </location>
</feature>
<dbReference type="EMBL" id="MCBT01000023">
    <property type="protein sequence ID" value="OEG74324.1"/>
    <property type="molecule type" value="Genomic_DNA"/>
</dbReference>
<keyword evidence="1" id="KW-0732">Signal</keyword>
<organism evidence="2 3">
    <name type="scientific">Shewanella colwelliana</name>
    <name type="common">Alteromonas colwelliana</name>
    <dbReference type="NCBI Taxonomy" id="23"/>
    <lineage>
        <taxon>Bacteria</taxon>
        <taxon>Pseudomonadati</taxon>
        <taxon>Pseudomonadota</taxon>
        <taxon>Gammaproteobacteria</taxon>
        <taxon>Alteromonadales</taxon>
        <taxon>Shewanellaceae</taxon>
        <taxon>Shewanella</taxon>
    </lineage>
</organism>
<evidence type="ECO:0000256" key="1">
    <source>
        <dbReference type="SAM" id="SignalP"/>
    </source>
</evidence>
<evidence type="ECO:0000313" key="3">
    <source>
        <dbReference type="Proteomes" id="UP000095230"/>
    </source>
</evidence>
<dbReference type="InterPro" id="IPR021501">
    <property type="entry name" value="DUF3157"/>
</dbReference>
<evidence type="ECO:0008006" key="4">
    <source>
        <dbReference type="Google" id="ProtNLM"/>
    </source>
</evidence>